<dbReference type="GO" id="GO:0016740">
    <property type="term" value="F:transferase activity"/>
    <property type="evidence" value="ECO:0007669"/>
    <property type="project" value="UniProtKB-KW"/>
</dbReference>
<protein>
    <submittedName>
        <fullName evidence="1">Amidinotransferase</fullName>
    </submittedName>
</protein>
<evidence type="ECO:0000313" key="2">
    <source>
        <dbReference type="Proteomes" id="UP000306808"/>
    </source>
</evidence>
<dbReference type="AlphaFoldDB" id="A0A4V5MMV2"/>
<name>A0A4V5MMV2_9SPHI</name>
<sequence length="304" mass="34874">MQTTDTILLVRPTAFRRNEETAVNNHFQQKGKQINVQELALAEFDNFVDLLETYGIRTIVVQNDAKLDTPDSIFPNNVISFHQGKKAILYPMFAPNRREERNLNYLGVLNKVGLNFEKLKDYSIYEESGMYLESTGVLVLDRVHKIAYCSLSERAHPQLIAQWCEEIGYRPVIFEALHHVDGKMLPVYHTNVMLALGTNFSVICWDSIPNTKHRETLQKCFEKTNKTIISISTEQLNHFAGNILEVHSKDGEPIICMSTQAFESYTEKQIDLLEQFGKIIHAPIYNIEKYGGGSVRCMMAEVFY</sequence>
<comment type="caution">
    <text evidence="1">The sequence shown here is derived from an EMBL/GenBank/DDBJ whole genome shotgun (WGS) entry which is preliminary data.</text>
</comment>
<dbReference type="Pfam" id="PF19420">
    <property type="entry name" value="DDAH_eukar"/>
    <property type="match status" value="1"/>
</dbReference>
<evidence type="ECO:0000313" key="1">
    <source>
        <dbReference type="EMBL" id="TJZ62298.1"/>
    </source>
</evidence>
<proteinExistence type="predicted"/>
<accession>A0A4V5MMV2</accession>
<dbReference type="Gene3D" id="3.75.10.10">
    <property type="entry name" value="L-arginine/glycine Amidinotransferase, Chain A"/>
    <property type="match status" value="1"/>
</dbReference>
<dbReference type="EMBL" id="SUME01000002">
    <property type="protein sequence ID" value="TJZ62298.1"/>
    <property type="molecule type" value="Genomic_DNA"/>
</dbReference>
<keyword evidence="2" id="KW-1185">Reference proteome</keyword>
<dbReference type="Proteomes" id="UP000306808">
    <property type="component" value="Unassembled WGS sequence"/>
</dbReference>
<gene>
    <name evidence="1" type="ORF">FAZ15_07270</name>
</gene>
<dbReference type="RefSeq" id="WP_136900633.1">
    <property type="nucleotide sequence ID" value="NZ_SUME01000002.1"/>
</dbReference>
<dbReference type="PANTHER" id="PTHR43224:SF1">
    <property type="entry name" value="AMIDINOTRANSFERASE"/>
    <property type="match status" value="1"/>
</dbReference>
<dbReference type="PIRSF" id="PIRSF028188">
    <property type="entry name" value="Amdntrnsf_FN0238"/>
    <property type="match status" value="1"/>
</dbReference>
<reference evidence="1 2" key="1">
    <citation type="submission" date="2019-04" db="EMBL/GenBank/DDBJ databases">
        <title>Sphingobacterium olei sp. nov., isolated from oil-contaminated soil.</title>
        <authorList>
            <person name="Liu B."/>
        </authorList>
    </citation>
    <scope>NUCLEOTIDE SEQUENCE [LARGE SCALE GENOMIC DNA]</scope>
    <source>
        <strain evidence="1 2">HAL-9</strain>
    </source>
</reference>
<keyword evidence="1" id="KW-0808">Transferase</keyword>
<dbReference type="InterPro" id="IPR014541">
    <property type="entry name" value="Amdntrnsf_FN0238"/>
</dbReference>
<organism evidence="1 2">
    <name type="scientific">Sphingobacterium olei</name>
    <dbReference type="NCBI Taxonomy" id="2571155"/>
    <lineage>
        <taxon>Bacteria</taxon>
        <taxon>Pseudomonadati</taxon>
        <taxon>Bacteroidota</taxon>
        <taxon>Sphingobacteriia</taxon>
        <taxon>Sphingobacteriales</taxon>
        <taxon>Sphingobacteriaceae</taxon>
        <taxon>Sphingobacterium</taxon>
    </lineage>
</organism>
<dbReference type="NCBIfam" id="NF046062">
    <property type="entry name" value="citrull_CtlX"/>
    <property type="match status" value="1"/>
</dbReference>
<dbReference type="SUPFAM" id="SSF55909">
    <property type="entry name" value="Pentein"/>
    <property type="match status" value="1"/>
</dbReference>
<dbReference type="PANTHER" id="PTHR43224">
    <property type="entry name" value="AMIDINOTRANSFERASE"/>
    <property type="match status" value="1"/>
</dbReference>
<dbReference type="OrthoDB" id="9788268at2"/>